<dbReference type="RefSeq" id="WP_344785888.1">
    <property type="nucleotide sequence ID" value="NZ_BAAAZW010000014.1"/>
</dbReference>
<dbReference type="InterPro" id="IPR001155">
    <property type="entry name" value="OxRdtase_FMN_N"/>
</dbReference>
<evidence type="ECO:0000259" key="3">
    <source>
        <dbReference type="Pfam" id="PF00724"/>
    </source>
</evidence>
<dbReference type="Gene3D" id="3.20.20.70">
    <property type="entry name" value="Aldolase class I"/>
    <property type="match status" value="1"/>
</dbReference>
<evidence type="ECO:0000313" key="5">
    <source>
        <dbReference type="Proteomes" id="UP001418444"/>
    </source>
</evidence>
<reference evidence="5" key="1">
    <citation type="journal article" date="2019" name="Int. J. Syst. Evol. Microbiol.">
        <title>The Global Catalogue of Microorganisms (GCM) 10K type strain sequencing project: providing services to taxonomists for standard genome sequencing and annotation.</title>
        <authorList>
            <consortium name="The Broad Institute Genomics Platform"/>
            <consortium name="The Broad Institute Genome Sequencing Center for Infectious Disease"/>
            <person name="Wu L."/>
            <person name="Ma J."/>
        </authorList>
    </citation>
    <scope>NUCLEOTIDE SEQUENCE [LARGE SCALE GENOMIC DNA]</scope>
    <source>
        <strain evidence="5">JCM 16923</strain>
    </source>
</reference>
<sequence length="362" mass="38744">MPGRQAPDLGAPLTFARGPAWRNRLALAPLTNLQSHDDGRLSDDEYAWLVRRGEGGFGMVMTCAAHIRPDGHTFPGQLGVAGEEHLPGLTRLADAIAATGAVSCMQLQHGGRRADGTAGTPLVAPWDDEAKGAVALSTAGVERVVADFAAAAALAERAGFGGVELHGAHGYLLGQFLDARKNLRTDRYGGSPENRSRVIHETIEAVRAVTGPDFQLGLRLSPERYGVPLRDARTLAAEVLAGGRIDYLDLSLWDAFKEPYEPEFAGRRLIDYFTDLPRGEVRLGAAGKILSAAHGREILERGADFVLIGTGAIIHHDFAARAVADPEFVSDPQPVPAQRLCAESVGPAFLEYLATNWNDFVS</sequence>
<keyword evidence="5" id="KW-1185">Reference proteome</keyword>
<dbReference type="PANTHER" id="PTHR43656">
    <property type="entry name" value="BINDING OXIDOREDUCTASE, PUTATIVE (AFU_ORTHOLOGUE AFUA_2G08260)-RELATED"/>
    <property type="match status" value="1"/>
</dbReference>
<keyword evidence="2" id="KW-0560">Oxidoreductase</keyword>
<evidence type="ECO:0000256" key="2">
    <source>
        <dbReference type="ARBA" id="ARBA00023002"/>
    </source>
</evidence>
<keyword evidence="1" id="KW-0285">Flavoprotein</keyword>
<dbReference type="InterPro" id="IPR051799">
    <property type="entry name" value="NADH_flavin_oxidoreductase"/>
</dbReference>
<feature type="domain" description="NADH:flavin oxidoreductase/NADH oxidase N-terminal" evidence="3">
    <location>
        <begin position="11"/>
        <end position="228"/>
    </location>
</feature>
<evidence type="ECO:0000256" key="1">
    <source>
        <dbReference type="ARBA" id="ARBA00022630"/>
    </source>
</evidence>
<dbReference type="Proteomes" id="UP001418444">
    <property type="component" value="Unassembled WGS sequence"/>
</dbReference>
<evidence type="ECO:0000313" key="4">
    <source>
        <dbReference type="EMBL" id="GAA3970361.1"/>
    </source>
</evidence>
<dbReference type="InterPro" id="IPR013785">
    <property type="entry name" value="Aldolase_TIM"/>
</dbReference>
<dbReference type="CDD" id="cd02803">
    <property type="entry name" value="OYE_like_FMN_family"/>
    <property type="match status" value="1"/>
</dbReference>
<protein>
    <submittedName>
        <fullName evidence="4">NADH-dependent flavin oxidoreductase</fullName>
    </submittedName>
</protein>
<dbReference type="Pfam" id="PF00724">
    <property type="entry name" value="Oxidored_FMN"/>
    <property type="match status" value="1"/>
</dbReference>
<comment type="caution">
    <text evidence="4">The sequence shown here is derived from an EMBL/GenBank/DDBJ whole genome shotgun (WGS) entry which is preliminary data.</text>
</comment>
<dbReference type="PANTHER" id="PTHR43656:SF2">
    <property type="entry name" value="BINDING OXIDOREDUCTASE, PUTATIVE (AFU_ORTHOLOGUE AFUA_2G08260)-RELATED"/>
    <property type="match status" value="1"/>
</dbReference>
<proteinExistence type="predicted"/>
<name>A0ABP7PSA4_9ACTN</name>
<accession>A0ABP7PSA4</accession>
<dbReference type="SUPFAM" id="SSF51395">
    <property type="entry name" value="FMN-linked oxidoreductases"/>
    <property type="match status" value="1"/>
</dbReference>
<dbReference type="EMBL" id="BAAAZW010000014">
    <property type="protein sequence ID" value="GAA3970361.1"/>
    <property type="molecule type" value="Genomic_DNA"/>
</dbReference>
<organism evidence="4 5">
    <name type="scientific">Gordonia caeni</name>
    <dbReference type="NCBI Taxonomy" id="1007097"/>
    <lineage>
        <taxon>Bacteria</taxon>
        <taxon>Bacillati</taxon>
        <taxon>Actinomycetota</taxon>
        <taxon>Actinomycetes</taxon>
        <taxon>Mycobacteriales</taxon>
        <taxon>Gordoniaceae</taxon>
        <taxon>Gordonia</taxon>
    </lineage>
</organism>
<gene>
    <name evidence="4" type="ORF">GCM10022231_34770</name>
</gene>